<organism evidence="1 2">
    <name type="scientific">Cadophora malorum</name>
    <dbReference type="NCBI Taxonomy" id="108018"/>
    <lineage>
        <taxon>Eukaryota</taxon>
        <taxon>Fungi</taxon>
        <taxon>Dikarya</taxon>
        <taxon>Ascomycota</taxon>
        <taxon>Pezizomycotina</taxon>
        <taxon>Leotiomycetes</taxon>
        <taxon>Helotiales</taxon>
        <taxon>Ploettnerulaceae</taxon>
        <taxon>Cadophora</taxon>
    </lineage>
</organism>
<dbReference type="Proteomes" id="UP000664132">
    <property type="component" value="Unassembled WGS sequence"/>
</dbReference>
<protein>
    <submittedName>
        <fullName evidence="1">Uncharacterized protein</fullName>
    </submittedName>
</protein>
<keyword evidence="2" id="KW-1185">Reference proteome</keyword>
<gene>
    <name evidence="1" type="ORF">IFR04_012798</name>
</gene>
<comment type="caution">
    <text evidence="1">The sequence shown here is derived from an EMBL/GenBank/DDBJ whole genome shotgun (WGS) entry which is preliminary data.</text>
</comment>
<sequence>MTPRSTPVEFIKHDNVKPPSRPSDFMMHLSHMSPPEMILSHESITNRPVTERHSAGVRLDAQVCFAVTAELVDTFRCRQRLAILYKISGMLSVGNRLRSDTWSRTADMLMWEALPHEIEVNEPRINVKIPSKILAYRDKFRAKTYNGNSIPSLPLSI</sequence>
<name>A0A8H7T5Z8_9HELO</name>
<accession>A0A8H7T5Z8</accession>
<proteinExistence type="predicted"/>
<reference evidence="1" key="1">
    <citation type="submission" date="2021-02" db="EMBL/GenBank/DDBJ databases">
        <title>Genome sequence Cadophora malorum strain M34.</title>
        <authorList>
            <person name="Stefanovic E."/>
            <person name="Vu D."/>
            <person name="Scully C."/>
            <person name="Dijksterhuis J."/>
            <person name="Roader J."/>
            <person name="Houbraken J."/>
        </authorList>
    </citation>
    <scope>NUCLEOTIDE SEQUENCE</scope>
    <source>
        <strain evidence="1">M34</strain>
    </source>
</reference>
<evidence type="ECO:0000313" key="2">
    <source>
        <dbReference type="Proteomes" id="UP000664132"/>
    </source>
</evidence>
<dbReference type="EMBL" id="JAFJYH010000283">
    <property type="protein sequence ID" value="KAG4414054.1"/>
    <property type="molecule type" value="Genomic_DNA"/>
</dbReference>
<evidence type="ECO:0000313" key="1">
    <source>
        <dbReference type="EMBL" id="KAG4414054.1"/>
    </source>
</evidence>
<dbReference type="AlphaFoldDB" id="A0A8H7T5Z8"/>